<keyword evidence="3 5" id="KW-0472">Membrane</keyword>
<dbReference type="GO" id="GO:0009279">
    <property type="term" value="C:cell outer membrane"/>
    <property type="evidence" value="ECO:0007669"/>
    <property type="project" value="UniProtKB-SubCell"/>
</dbReference>
<dbReference type="Pfam" id="PF02412">
    <property type="entry name" value="TSP_3"/>
    <property type="match status" value="5"/>
</dbReference>
<dbReference type="Gene3D" id="3.30.1330.60">
    <property type="entry name" value="OmpA-like domain"/>
    <property type="match status" value="1"/>
</dbReference>
<gene>
    <name evidence="8" type="ORF">SAMN05216323_102718</name>
</gene>
<dbReference type="CDD" id="cd07185">
    <property type="entry name" value="OmpA_C-like"/>
    <property type="match status" value="1"/>
</dbReference>
<protein>
    <submittedName>
        <fullName evidence="8">Thrombospondin type 3 repeat-containing protein</fullName>
    </submittedName>
</protein>
<name>A0A1G6KW74_9BACT</name>
<dbReference type="InterPro" id="IPR006664">
    <property type="entry name" value="OMP_bac"/>
</dbReference>
<evidence type="ECO:0000256" key="6">
    <source>
        <dbReference type="SAM" id="SignalP"/>
    </source>
</evidence>
<accession>A0A1G6KW74</accession>
<dbReference type="PROSITE" id="PS51123">
    <property type="entry name" value="OMPA_2"/>
    <property type="match status" value="1"/>
</dbReference>
<dbReference type="InterPro" id="IPR050330">
    <property type="entry name" value="Bact_OuterMem_StrucFunc"/>
</dbReference>
<organism evidence="8 9">
    <name type="scientific">Williamwhitmania taraxaci</name>
    <dbReference type="NCBI Taxonomy" id="1640674"/>
    <lineage>
        <taxon>Bacteria</taxon>
        <taxon>Pseudomonadati</taxon>
        <taxon>Bacteroidota</taxon>
        <taxon>Bacteroidia</taxon>
        <taxon>Bacteroidales</taxon>
        <taxon>Williamwhitmaniaceae</taxon>
        <taxon>Williamwhitmania</taxon>
    </lineage>
</organism>
<dbReference type="PANTHER" id="PTHR30329">
    <property type="entry name" value="STATOR ELEMENT OF FLAGELLAR MOTOR COMPLEX"/>
    <property type="match status" value="1"/>
</dbReference>
<dbReference type="RefSeq" id="WP_092437970.1">
    <property type="nucleotide sequence ID" value="NZ_FMYP01000027.1"/>
</dbReference>
<evidence type="ECO:0000256" key="4">
    <source>
        <dbReference type="ARBA" id="ARBA00023237"/>
    </source>
</evidence>
<dbReference type="OrthoDB" id="9782229at2"/>
<proteinExistence type="predicted"/>
<dbReference type="AlphaFoldDB" id="A0A1G6KW74"/>
<evidence type="ECO:0000256" key="3">
    <source>
        <dbReference type="ARBA" id="ARBA00023136"/>
    </source>
</evidence>
<keyword evidence="4" id="KW-0998">Cell outer membrane</keyword>
<dbReference type="Pfam" id="PF18990">
    <property type="entry name" value="DUF5723"/>
    <property type="match status" value="1"/>
</dbReference>
<feature type="domain" description="OmpA-like" evidence="7">
    <location>
        <begin position="727"/>
        <end position="843"/>
    </location>
</feature>
<dbReference type="InterPro" id="IPR003367">
    <property type="entry name" value="Thrombospondin_3-like_rpt"/>
</dbReference>
<evidence type="ECO:0000313" key="9">
    <source>
        <dbReference type="Proteomes" id="UP000199452"/>
    </source>
</evidence>
<keyword evidence="2 6" id="KW-0732">Signal</keyword>
<evidence type="ECO:0000256" key="5">
    <source>
        <dbReference type="PROSITE-ProRule" id="PRU00473"/>
    </source>
</evidence>
<dbReference type="InterPro" id="IPR028974">
    <property type="entry name" value="TSP_type-3_rpt"/>
</dbReference>
<comment type="subcellular location">
    <subcellularLocation>
        <location evidence="1">Cell outer membrane</location>
    </subcellularLocation>
</comment>
<sequence length="843" mass="93072">MKKFLISGLVGVAYLLFTAPAIAQTDFTMYHMQLVPYRIYQNPALVPQARSFVGLPIISSIYFHGSNAFSYNNIISRTPDDSLKVDIPKLLGKLSDRNYLFTNFDVDLLSFGFRVADTYYITFSARERSMFRFMYPKDLINFAWQGNANIGLGKELNFAPKFDAMVFDEFALGLAQEVDDKLTVGFRFKILNGRANVNTSRAKASMYTDPNDFSFRLTSDILIRTAGIDSADNQSARDLILGGNHGFGIDLGATYKLNSQFSFSASVLDLGYINWKKQLLTYKSQRSGEVINFNGVDINDFISKDKNLGDAFQTVLDSLSDQFKVDTVYNQSYKTYLPTRFYAGADYNINDKNTVGLLFHGQFFDKRLVPSLSVSYYTQLGRVLGLSASYNIMNRSYNNVGVGLSLNLGAMQIYATTDNILAIPYYKSAQNAQFHTGMVYTFGRKPKDKDKDGVVDKMDECPLIPGLEQFKGCPDTDLDGIPDKDDLCPNVPGTAANKGCPDRDGDGVYDQVDECPDMIGLAEFKGCPDTDKDGITDKDDKCPNDSGSVALNGCPDRDGDGIVDPEDRCPEVAGPAEFYGCPDTDLDSVPDYLDRCPAEKGLFELKGCPDRDYDGVPDIDDACPDSTGSSLHKGCPDSDGDGLFDEEDRCPTEPGTLELQGCPWADSDMDGIKDAEDACPNAAGPIENKGCPYSDSDGDGIIDKEDKCPLTPGTVENHGCPEIKKEEQEVLNTAFSNLEFQSGKDIIKSESFASLANLADLMKSKSEWMLKIAGHTDSQGNRTMNILLSRKRTLAVKKFLVAKGIADSRVVAEWYGPDKPIADNKTPEGREKNRRVEMEILFK</sequence>
<dbReference type="Gene3D" id="2.40.160.60">
    <property type="entry name" value="Outer membrane protein transport protein (OMPP1/FadL/TodX)"/>
    <property type="match status" value="1"/>
</dbReference>
<dbReference type="InterPro" id="IPR006665">
    <property type="entry name" value="OmpA-like"/>
</dbReference>
<evidence type="ECO:0000259" key="7">
    <source>
        <dbReference type="PROSITE" id="PS51123"/>
    </source>
</evidence>
<dbReference type="InterPro" id="IPR043781">
    <property type="entry name" value="DUF5723"/>
</dbReference>
<dbReference type="InterPro" id="IPR036737">
    <property type="entry name" value="OmpA-like_sf"/>
</dbReference>
<dbReference type="Proteomes" id="UP000199452">
    <property type="component" value="Unassembled WGS sequence"/>
</dbReference>
<evidence type="ECO:0000256" key="1">
    <source>
        <dbReference type="ARBA" id="ARBA00004442"/>
    </source>
</evidence>
<dbReference type="SUPFAM" id="SSF103088">
    <property type="entry name" value="OmpA-like"/>
    <property type="match status" value="1"/>
</dbReference>
<dbReference type="PRINTS" id="PR01021">
    <property type="entry name" value="OMPADOMAIN"/>
</dbReference>
<dbReference type="SUPFAM" id="SSF103647">
    <property type="entry name" value="TSP type-3 repeat"/>
    <property type="match status" value="3"/>
</dbReference>
<feature type="chain" id="PRO_5011752375" evidence="6">
    <location>
        <begin position="24"/>
        <end position="843"/>
    </location>
</feature>
<dbReference type="EMBL" id="FMYP01000027">
    <property type="protein sequence ID" value="SDC35048.1"/>
    <property type="molecule type" value="Genomic_DNA"/>
</dbReference>
<feature type="signal peptide" evidence="6">
    <location>
        <begin position="1"/>
        <end position="23"/>
    </location>
</feature>
<dbReference type="GO" id="GO:0007155">
    <property type="term" value="P:cell adhesion"/>
    <property type="evidence" value="ECO:0007669"/>
    <property type="project" value="InterPro"/>
</dbReference>
<evidence type="ECO:0000256" key="2">
    <source>
        <dbReference type="ARBA" id="ARBA00022729"/>
    </source>
</evidence>
<keyword evidence="9" id="KW-1185">Reference proteome</keyword>
<dbReference type="STRING" id="1640674.SAMN05216323_102718"/>
<dbReference type="PANTHER" id="PTHR30329:SF21">
    <property type="entry name" value="LIPOPROTEIN YIAD-RELATED"/>
    <property type="match status" value="1"/>
</dbReference>
<dbReference type="GO" id="GO:0005509">
    <property type="term" value="F:calcium ion binding"/>
    <property type="evidence" value="ECO:0007669"/>
    <property type="project" value="InterPro"/>
</dbReference>
<dbReference type="Gene3D" id="4.10.1080.10">
    <property type="entry name" value="TSP type-3 repeat"/>
    <property type="match status" value="3"/>
</dbReference>
<evidence type="ECO:0000313" key="8">
    <source>
        <dbReference type="EMBL" id="SDC35048.1"/>
    </source>
</evidence>
<dbReference type="Pfam" id="PF00691">
    <property type="entry name" value="OmpA"/>
    <property type="match status" value="1"/>
</dbReference>
<reference evidence="8 9" key="1">
    <citation type="submission" date="2016-09" db="EMBL/GenBank/DDBJ databases">
        <authorList>
            <person name="Capua I."/>
            <person name="De Benedictis P."/>
            <person name="Joannis T."/>
            <person name="Lombin L.H."/>
            <person name="Cattoli G."/>
        </authorList>
    </citation>
    <scope>NUCLEOTIDE SEQUENCE [LARGE SCALE GENOMIC DNA]</scope>
    <source>
        <strain evidence="8 9">A7P-90m</strain>
    </source>
</reference>